<name>W6MES9_PAGBR</name>
<proteinExistence type="predicted"/>
<protein>
    <submittedName>
        <fullName evidence="2">Glutathione-s-transferase-like-2 protein</fullName>
    </submittedName>
</protein>
<dbReference type="Pfam" id="PF14497">
    <property type="entry name" value="GST_C_3"/>
    <property type="match status" value="1"/>
</dbReference>
<feature type="domain" description="GST C-terminal" evidence="1">
    <location>
        <begin position="1"/>
        <end position="53"/>
    </location>
</feature>
<dbReference type="InterPro" id="IPR004046">
    <property type="entry name" value="GST_C"/>
</dbReference>
<dbReference type="InterPro" id="IPR010987">
    <property type="entry name" value="Glutathione-S-Trfase_C-like"/>
</dbReference>
<dbReference type="EMBL" id="HABX01000023">
    <property type="protein sequence ID" value="CDK12467.1"/>
    <property type="molecule type" value="Transcribed_RNA"/>
</dbReference>
<reference evidence="2" key="2">
    <citation type="submission" date="2014-02" db="EMBL/GenBank/DDBJ databases">
        <title>The hermit crab's nose antennal transcriptomics.</title>
        <authorList>
            <person name="Groh K.C."/>
            <person name="Vogel H."/>
            <person name="Stensmyr M.C."/>
            <person name="Grosse-Wilde E."/>
            <person name="Hansson B.S."/>
        </authorList>
    </citation>
    <scope>NUCLEOTIDE SEQUENCE</scope>
    <source>
        <tissue evidence="2">Antennules</tissue>
    </source>
</reference>
<feature type="non-terminal residue" evidence="2">
    <location>
        <position position="1"/>
    </location>
</feature>
<dbReference type="Gene3D" id="1.20.1050.10">
    <property type="match status" value="1"/>
</dbReference>
<keyword evidence="2" id="KW-0808">Transferase</keyword>
<reference evidence="2" key="1">
    <citation type="submission" date="2013-06" db="EMBL/GenBank/DDBJ databases">
        <authorList>
            <person name="Groh K."/>
        </authorList>
    </citation>
    <scope>NUCLEOTIDE SEQUENCE</scope>
    <source>
        <tissue evidence="2">Antennules</tissue>
    </source>
</reference>
<evidence type="ECO:0000313" key="2">
    <source>
        <dbReference type="EMBL" id="CDK12467.1"/>
    </source>
</evidence>
<dbReference type="SUPFAM" id="SSF47616">
    <property type="entry name" value="GST C-terminal domain-like"/>
    <property type="match status" value="1"/>
</dbReference>
<dbReference type="GO" id="GO:0016740">
    <property type="term" value="F:transferase activity"/>
    <property type="evidence" value="ECO:0007669"/>
    <property type="project" value="UniProtKB-KW"/>
</dbReference>
<dbReference type="AlphaFoldDB" id="W6MES9"/>
<evidence type="ECO:0000259" key="1">
    <source>
        <dbReference type="PROSITE" id="PS50405"/>
    </source>
</evidence>
<dbReference type="PROSITE" id="PS50405">
    <property type="entry name" value="GST_CTER"/>
    <property type="match status" value="1"/>
</dbReference>
<organism evidence="2">
    <name type="scientific">Pagurus bernhardus</name>
    <name type="common">Common hermit crab</name>
    <name type="synonym">Eupagurus bernhardus</name>
    <dbReference type="NCBI Taxonomy" id="174397"/>
    <lineage>
        <taxon>Eukaryota</taxon>
        <taxon>Metazoa</taxon>
        <taxon>Ecdysozoa</taxon>
        <taxon>Arthropoda</taxon>
        <taxon>Crustacea</taxon>
        <taxon>Multicrustacea</taxon>
        <taxon>Malacostraca</taxon>
        <taxon>Eumalacostraca</taxon>
        <taxon>Eucarida</taxon>
        <taxon>Decapoda</taxon>
        <taxon>Pleocyemata</taxon>
        <taxon>Anomura</taxon>
        <taxon>Paguroidea</taxon>
        <taxon>Paguridae</taxon>
        <taxon>Pagurus</taxon>
    </lineage>
</organism>
<dbReference type="InterPro" id="IPR036282">
    <property type="entry name" value="Glutathione-S-Trfase_C_sf"/>
</dbReference>
<sequence length="53" mass="6083">TWADLMISLMFGEVHKKKAELMEPYPTVTALVLKVRALPNIKQWLDNAPETPF</sequence>
<accession>W6MES9</accession>